<dbReference type="RefSeq" id="WP_068823134.1">
    <property type="nucleotide sequence ID" value="NZ_LWHJ01000029.1"/>
</dbReference>
<dbReference type="InterPro" id="IPR013249">
    <property type="entry name" value="RNA_pol_sigma70_r4_t2"/>
</dbReference>
<dbReference type="Pfam" id="PF04542">
    <property type="entry name" value="Sigma70_r2"/>
    <property type="match status" value="1"/>
</dbReference>
<dbReference type="InterPro" id="IPR007627">
    <property type="entry name" value="RNA_pol_sigma70_r2"/>
</dbReference>
<comment type="caution">
    <text evidence="7">The sequence shown here is derived from an EMBL/GenBank/DDBJ whole genome shotgun (WGS) entry which is preliminary data.</text>
</comment>
<keyword evidence="8" id="KW-1185">Reference proteome</keyword>
<dbReference type="AlphaFoldDB" id="A0A179DDU5"/>
<dbReference type="GO" id="GO:0016987">
    <property type="term" value="F:sigma factor activity"/>
    <property type="evidence" value="ECO:0007669"/>
    <property type="project" value="UniProtKB-KW"/>
</dbReference>
<dbReference type="InterPro" id="IPR014284">
    <property type="entry name" value="RNA_pol_sigma-70_dom"/>
</dbReference>
<reference evidence="7 8" key="2">
    <citation type="submission" date="2016-06" db="EMBL/GenBank/DDBJ databases">
        <title>Pedobacter psychrophilus sp. nov., isolated from Antarctic fragmentary rock.</title>
        <authorList>
            <person name="Svec P."/>
        </authorList>
    </citation>
    <scope>NUCLEOTIDE SEQUENCE [LARGE SCALE GENOMIC DNA]</scope>
    <source>
        <strain evidence="7 8">CCM 8644</strain>
    </source>
</reference>
<evidence type="ECO:0000259" key="5">
    <source>
        <dbReference type="Pfam" id="PF04542"/>
    </source>
</evidence>
<accession>A0A179DDU5</accession>
<keyword evidence="4" id="KW-0804">Transcription</keyword>
<evidence type="ECO:0000256" key="4">
    <source>
        <dbReference type="ARBA" id="ARBA00023163"/>
    </source>
</evidence>
<dbReference type="Proteomes" id="UP000078459">
    <property type="component" value="Unassembled WGS sequence"/>
</dbReference>
<evidence type="ECO:0000256" key="3">
    <source>
        <dbReference type="ARBA" id="ARBA00023082"/>
    </source>
</evidence>
<dbReference type="SUPFAM" id="SSF88659">
    <property type="entry name" value="Sigma3 and sigma4 domains of RNA polymerase sigma factors"/>
    <property type="match status" value="1"/>
</dbReference>
<dbReference type="STRING" id="1826909.A5893_13165"/>
<dbReference type="NCBIfam" id="TIGR02937">
    <property type="entry name" value="sigma70-ECF"/>
    <property type="match status" value="1"/>
</dbReference>
<dbReference type="Pfam" id="PF08281">
    <property type="entry name" value="Sigma70_r4_2"/>
    <property type="match status" value="1"/>
</dbReference>
<dbReference type="GO" id="GO:0003677">
    <property type="term" value="F:DNA binding"/>
    <property type="evidence" value="ECO:0007669"/>
    <property type="project" value="InterPro"/>
</dbReference>
<dbReference type="InterPro" id="IPR036388">
    <property type="entry name" value="WH-like_DNA-bd_sf"/>
</dbReference>
<dbReference type="InterPro" id="IPR014327">
    <property type="entry name" value="RNA_pol_sigma70_bacteroid"/>
</dbReference>
<dbReference type="EMBL" id="LWHJ01000029">
    <property type="protein sequence ID" value="OAQ38982.1"/>
    <property type="molecule type" value="Genomic_DNA"/>
</dbReference>
<dbReference type="SUPFAM" id="SSF88946">
    <property type="entry name" value="Sigma2 domain of RNA polymerase sigma factors"/>
    <property type="match status" value="1"/>
</dbReference>
<keyword evidence="3" id="KW-0731">Sigma factor</keyword>
<evidence type="ECO:0000256" key="2">
    <source>
        <dbReference type="ARBA" id="ARBA00023015"/>
    </source>
</evidence>
<evidence type="ECO:0000313" key="7">
    <source>
        <dbReference type="EMBL" id="OAQ38982.1"/>
    </source>
</evidence>
<dbReference type="PANTHER" id="PTHR43133:SF46">
    <property type="entry name" value="RNA POLYMERASE SIGMA-70 FACTOR ECF SUBFAMILY"/>
    <property type="match status" value="1"/>
</dbReference>
<gene>
    <name evidence="7" type="ORF">A5893_13165</name>
</gene>
<reference evidence="7 8" key="1">
    <citation type="submission" date="2016-04" db="EMBL/GenBank/DDBJ databases">
        <authorList>
            <person name="Evans L.H."/>
            <person name="Alamgir A."/>
            <person name="Owens N."/>
            <person name="Weber N.D."/>
            <person name="Virtaneva K."/>
            <person name="Barbian K."/>
            <person name="Babar A."/>
            <person name="Rosenke K."/>
        </authorList>
    </citation>
    <scope>NUCLEOTIDE SEQUENCE [LARGE SCALE GENOMIC DNA]</scope>
    <source>
        <strain evidence="7 8">CCM 8644</strain>
    </source>
</reference>
<protein>
    <recommendedName>
        <fullName evidence="9">HTH luxR-type domain-containing protein</fullName>
    </recommendedName>
</protein>
<dbReference type="NCBIfam" id="TIGR02985">
    <property type="entry name" value="Sig70_bacteroi1"/>
    <property type="match status" value="1"/>
</dbReference>
<keyword evidence="2" id="KW-0805">Transcription regulation</keyword>
<comment type="similarity">
    <text evidence="1">Belongs to the sigma-70 factor family. ECF subfamily.</text>
</comment>
<name>A0A179DDU5_9SPHI</name>
<dbReference type="Gene3D" id="1.10.10.10">
    <property type="entry name" value="Winged helix-like DNA-binding domain superfamily/Winged helix DNA-binding domain"/>
    <property type="match status" value="1"/>
</dbReference>
<organism evidence="7 8">
    <name type="scientific">Pedobacter psychrophilus</name>
    <dbReference type="NCBI Taxonomy" id="1826909"/>
    <lineage>
        <taxon>Bacteria</taxon>
        <taxon>Pseudomonadati</taxon>
        <taxon>Bacteroidota</taxon>
        <taxon>Sphingobacteriia</taxon>
        <taxon>Sphingobacteriales</taxon>
        <taxon>Sphingobacteriaceae</taxon>
        <taxon>Pedobacter</taxon>
    </lineage>
</organism>
<proteinExistence type="inferred from homology"/>
<evidence type="ECO:0000313" key="8">
    <source>
        <dbReference type="Proteomes" id="UP000078459"/>
    </source>
</evidence>
<feature type="domain" description="RNA polymerase sigma-70 region 2" evidence="5">
    <location>
        <begin position="28"/>
        <end position="94"/>
    </location>
</feature>
<evidence type="ECO:0000256" key="1">
    <source>
        <dbReference type="ARBA" id="ARBA00010641"/>
    </source>
</evidence>
<evidence type="ECO:0008006" key="9">
    <source>
        <dbReference type="Google" id="ProtNLM"/>
    </source>
</evidence>
<dbReference type="InterPro" id="IPR013325">
    <property type="entry name" value="RNA_pol_sigma_r2"/>
</dbReference>
<dbReference type="InterPro" id="IPR013324">
    <property type="entry name" value="RNA_pol_sigma_r3/r4-like"/>
</dbReference>
<dbReference type="GO" id="GO:0006352">
    <property type="term" value="P:DNA-templated transcription initiation"/>
    <property type="evidence" value="ECO:0007669"/>
    <property type="project" value="InterPro"/>
</dbReference>
<dbReference type="Gene3D" id="1.10.1740.10">
    <property type="match status" value="1"/>
</dbReference>
<sequence length="197" mass="23116">MCKIQNNLEESKQLELLIAGSEKAFTFFYERYQSRIFKVAFKYLKDDELAHEVVQDAFLKLWTCKAGLQLKKPVESWLYTVSKNDILNRIKRQATLWRVMNEIKITHSFEDNSLQDKLVEADYSLLLSNTLKSLSNKQLEVFKLARYEDMTYLQIATKLNISPLTVKTHMSKALCFIRSNFIANKIMPVKIKYQTTI</sequence>
<dbReference type="InterPro" id="IPR039425">
    <property type="entry name" value="RNA_pol_sigma-70-like"/>
</dbReference>
<dbReference type="OrthoDB" id="659577at2"/>
<dbReference type="PANTHER" id="PTHR43133">
    <property type="entry name" value="RNA POLYMERASE ECF-TYPE SIGMA FACTO"/>
    <property type="match status" value="1"/>
</dbReference>
<feature type="domain" description="RNA polymerase sigma factor 70 region 4 type 2" evidence="6">
    <location>
        <begin position="126"/>
        <end position="174"/>
    </location>
</feature>
<evidence type="ECO:0000259" key="6">
    <source>
        <dbReference type="Pfam" id="PF08281"/>
    </source>
</evidence>